<proteinExistence type="predicted"/>
<dbReference type="Pfam" id="PF13614">
    <property type="entry name" value="AAA_31"/>
    <property type="match status" value="1"/>
</dbReference>
<dbReference type="InterPro" id="IPR050678">
    <property type="entry name" value="DNA_Partitioning_ATPase"/>
</dbReference>
<accession>A0A8J3S3Y7</accession>
<organism evidence="2 3">
    <name type="scientific">Planobispora rosea</name>
    <dbReference type="NCBI Taxonomy" id="35762"/>
    <lineage>
        <taxon>Bacteria</taxon>
        <taxon>Bacillati</taxon>
        <taxon>Actinomycetota</taxon>
        <taxon>Actinomycetes</taxon>
        <taxon>Streptosporangiales</taxon>
        <taxon>Streptosporangiaceae</taxon>
        <taxon>Planobispora</taxon>
    </lineage>
</organism>
<evidence type="ECO:0000313" key="2">
    <source>
        <dbReference type="EMBL" id="GIH86384.1"/>
    </source>
</evidence>
<gene>
    <name evidence="2" type="ORF">Pro02_47920</name>
</gene>
<comment type="caution">
    <text evidence="2">The sequence shown here is derived from an EMBL/GenBank/DDBJ whole genome shotgun (WGS) entry which is preliminary data.</text>
</comment>
<dbReference type="PANTHER" id="PTHR13696:SF99">
    <property type="entry name" value="COBYRINIC ACID AC-DIAMIDE SYNTHASE"/>
    <property type="match status" value="1"/>
</dbReference>
<dbReference type="EMBL" id="BOOI01000046">
    <property type="protein sequence ID" value="GIH86384.1"/>
    <property type="molecule type" value="Genomic_DNA"/>
</dbReference>
<dbReference type="PANTHER" id="PTHR13696">
    <property type="entry name" value="P-LOOP CONTAINING NUCLEOSIDE TRIPHOSPHATE HYDROLASE"/>
    <property type="match status" value="1"/>
</dbReference>
<reference evidence="2" key="1">
    <citation type="submission" date="2021-01" db="EMBL/GenBank/DDBJ databases">
        <title>Whole genome shotgun sequence of Planobispora rosea NBRC 15558.</title>
        <authorList>
            <person name="Komaki H."/>
            <person name="Tamura T."/>
        </authorList>
    </citation>
    <scope>NUCLEOTIDE SEQUENCE</scope>
    <source>
        <strain evidence="2">NBRC 15558</strain>
    </source>
</reference>
<name>A0A8J3S3Y7_PLARO</name>
<dbReference type="InterPro" id="IPR027417">
    <property type="entry name" value="P-loop_NTPase"/>
</dbReference>
<sequence length="298" mass="32349">MASLSAALQRPRYAPHLPPVLVGMNRAGSVGKTTFGHAVCAQAAMRGYNVLGIDADLQSDFSYWNGYDGDFVPAGTATVHDVMLGQAKLADAIVPGRTRIGPGDGDEAFEAIPRFSLVRGDNKMSQADGELTSDPKGVFWLQLALKNQIAASEIDLIYIDAPASLGRLSVSLLLAATDVVICMKPTRKELRGAAALAAMIEEIRAEYADDFGATARASYYLMNEAKTQKNQGAFYLEIQREANELFGDRLLPFIRPNVRIPEAYDAQEPVAIWDPQIPFVGAINETLDRLGYPDKRVA</sequence>
<dbReference type="RefSeq" id="WP_189242963.1">
    <property type="nucleotide sequence ID" value="NZ_BMQP01000026.1"/>
</dbReference>
<dbReference type="SUPFAM" id="SSF52540">
    <property type="entry name" value="P-loop containing nucleoside triphosphate hydrolases"/>
    <property type="match status" value="1"/>
</dbReference>
<evidence type="ECO:0000259" key="1">
    <source>
        <dbReference type="Pfam" id="PF13614"/>
    </source>
</evidence>
<feature type="domain" description="AAA" evidence="1">
    <location>
        <begin position="24"/>
        <end position="208"/>
    </location>
</feature>
<keyword evidence="3" id="KW-1185">Reference proteome</keyword>
<protein>
    <recommendedName>
        <fullName evidence="1">AAA domain-containing protein</fullName>
    </recommendedName>
</protein>
<dbReference type="Gene3D" id="3.40.50.300">
    <property type="entry name" value="P-loop containing nucleotide triphosphate hydrolases"/>
    <property type="match status" value="1"/>
</dbReference>
<dbReference type="InterPro" id="IPR025669">
    <property type="entry name" value="AAA_dom"/>
</dbReference>
<dbReference type="Proteomes" id="UP000655044">
    <property type="component" value="Unassembled WGS sequence"/>
</dbReference>
<evidence type="ECO:0000313" key="3">
    <source>
        <dbReference type="Proteomes" id="UP000655044"/>
    </source>
</evidence>
<dbReference type="AlphaFoldDB" id="A0A8J3S3Y7"/>